<dbReference type="InterPro" id="IPR003797">
    <property type="entry name" value="DegV"/>
</dbReference>
<gene>
    <name evidence="1" type="ORF">LCGC14_2761560</name>
</gene>
<feature type="non-terminal residue" evidence="1">
    <location>
        <position position="104"/>
    </location>
</feature>
<dbReference type="Pfam" id="PF02645">
    <property type="entry name" value="DegV"/>
    <property type="match status" value="1"/>
</dbReference>
<dbReference type="AlphaFoldDB" id="A0A0F9B7E0"/>
<comment type="caution">
    <text evidence="1">The sequence shown here is derived from an EMBL/GenBank/DDBJ whole genome shotgun (WGS) entry which is preliminary data.</text>
</comment>
<proteinExistence type="predicted"/>
<dbReference type="EMBL" id="LAZR01050770">
    <property type="protein sequence ID" value="KKK86604.1"/>
    <property type="molecule type" value="Genomic_DNA"/>
</dbReference>
<dbReference type="PROSITE" id="PS51482">
    <property type="entry name" value="DEGV"/>
    <property type="match status" value="1"/>
</dbReference>
<evidence type="ECO:0000313" key="1">
    <source>
        <dbReference type="EMBL" id="KKK86604.1"/>
    </source>
</evidence>
<accession>A0A0F9B7E0</accession>
<dbReference type="Gene3D" id="3.40.50.10170">
    <property type="match status" value="1"/>
</dbReference>
<protein>
    <recommendedName>
        <fullName evidence="2">DegV family protein</fullName>
    </recommendedName>
</protein>
<organism evidence="1">
    <name type="scientific">marine sediment metagenome</name>
    <dbReference type="NCBI Taxonomy" id="412755"/>
    <lineage>
        <taxon>unclassified sequences</taxon>
        <taxon>metagenomes</taxon>
        <taxon>ecological metagenomes</taxon>
    </lineage>
</organism>
<reference evidence="1" key="1">
    <citation type="journal article" date="2015" name="Nature">
        <title>Complex archaea that bridge the gap between prokaryotes and eukaryotes.</title>
        <authorList>
            <person name="Spang A."/>
            <person name="Saw J.H."/>
            <person name="Jorgensen S.L."/>
            <person name="Zaremba-Niedzwiedzka K."/>
            <person name="Martijn J."/>
            <person name="Lind A.E."/>
            <person name="van Eijk R."/>
            <person name="Schleper C."/>
            <person name="Guy L."/>
            <person name="Ettema T.J."/>
        </authorList>
    </citation>
    <scope>NUCLEOTIDE SEQUENCE</scope>
</reference>
<dbReference type="SUPFAM" id="SSF82549">
    <property type="entry name" value="DAK1/DegV-like"/>
    <property type="match status" value="1"/>
</dbReference>
<name>A0A0F9B7E0_9ZZZZ</name>
<sequence>MKQAFAIVTDTGHNIPDAIVQGLQLQEVPFTINFGVQGSVNDGVLEMQEFAGLLDRYEKGAGYPTTAVPSPGRFAEAFRRCIAAGQSRILAVTTTTARLVTRFF</sequence>
<evidence type="ECO:0008006" key="2">
    <source>
        <dbReference type="Google" id="ProtNLM"/>
    </source>
</evidence>